<dbReference type="AlphaFoldDB" id="M3CHY1"/>
<evidence type="ECO:0000259" key="4">
    <source>
        <dbReference type="Pfam" id="PF00733"/>
    </source>
</evidence>
<dbReference type="CDD" id="cd01991">
    <property type="entry name" value="Asn_synthase_B_C"/>
    <property type="match status" value="1"/>
</dbReference>
<accession>M3CHY1</accession>
<name>M3CHY1_LEPIR</name>
<dbReference type="Proteomes" id="UP000011754">
    <property type="component" value="Unassembled WGS sequence"/>
</dbReference>
<gene>
    <name evidence="5" type="ORF">LEP1GSC067_2978</name>
</gene>
<reference evidence="5 6" key="1">
    <citation type="submission" date="2013-01" db="EMBL/GenBank/DDBJ databases">
        <authorList>
            <person name="Harkins D.M."/>
            <person name="Durkin A.S."/>
            <person name="Brinkac L.M."/>
            <person name="Haft D.H."/>
            <person name="Selengut J.D."/>
            <person name="Sanka R."/>
            <person name="DePew J."/>
            <person name="Purushe J."/>
            <person name="Hartskeerl R.A."/>
            <person name="Ahmed A."/>
            <person name="van der Linden H."/>
            <person name="Goris M.G.A."/>
            <person name="Vinetz J.M."/>
            <person name="Sutton G.G."/>
            <person name="Nierman W.C."/>
            <person name="Fouts D.E."/>
        </authorList>
    </citation>
    <scope>NUCLEOTIDE SEQUENCE [LARGE SCALE GENOMIC DNA]</scope>
    <source>
        <strain evidence="5 6">TE 1992</strain>
    </source>
</reference>
<dbReference type="PANTHER" id="PTHR43284">
    <property type="entry name" value="ASPARAGINE SYNTHETASE (GLUTAMINE-HYDROLYZING)"/>
    <property type="match status" value="1"/>
</dbReference>
<dbReference type="GO" id="GO:0004066">
    <property type="term" value="F:asparagine synthase (glutamine-hydrolyzing) activity"/>
    <property type="evidence" value="ECO:0007669"/>
    <property type="project" value="UniProtKB-EC"/>
</dbReference>
<evidence type="ECO:0000313" key="5">
    <source>
        <dbReference type="EMBL" id="EMF41014.1"/>
    </source>
</evidence>
<dbReference type="GO" id="GO:0005829">
    <property type="term" value="C:cytosol"/>
    <property type="evidence" value="ECO:0007669"/>
    <property type="project" value="TreeGrafter"/>
</dbReference>
<dbReference type="Pfam" id="PF00733">
    <property type="entry name" value="Asn_synthase"/>
    <property type="match status" value="1"/>
</dbReference>
<evidence type="ECO:0000256" key="1">
    <source>
        <dbReference type="ARBA" id="ARBA00005187"/>
    </source>
</evidence>
<sequence>MSGGIDSSAIVGIASKYLKTNLNTFSVGFDDPSFDERKYAKSVSDIFHTQHRAENLTINNALEIIPSLFEKLDEPIGDSSILPTFFLCKYVRRFVKVVISGDGGDELFAGYDPFKALRKAEFYNSVFPKPIHEAIKLLLQRIPVSHKNMSIDFKVKKTLQGLSFAPKFWVPIWMSSLDNSEIEELFDEKVELEDLYSEALELWDSSGNLSLIDKTLQFYTNLYLQDNILVKADRASMINSLEVRSPFLDIDLVEYVRKIPHEYKYRNGTTKYILKKSLTRMLPNEVLYRSKKGFGVPIGKWFYQNMVKLKLLNEHNMMNRIFIMKKNSAHSKGKEDNRLFLWNLFVLNQYMKNN</sequence>
<evidence type="ECO:0000256" key="3">
    <source>
        <dbReference type="ARBA" id="ARBA00048741"/>
    </source>
</evidence>
<evidence type="ECO:0000256" key="2">
    <source>
        <dbReference type="ARBA" id="ARBA00012737"/>
    </source>
</evidence>
<dbReference type="SUPFAM" id="SSF52402">
    <property type="entry name" value="Adenine nucleotide alpha hydrolases-like"/>
    <property type="match status" value="1"/>
</dbReference>
<protein>
    <recommendedName>
        <fullName evidence="2">asparagine synthase (glutamine-hydrolyzing)</fullName>
        <ecNumber evidence="2">6.3.5.4</ecNumber>
    </recommendedName>
</protein>
<dbReference type="InterPro" id="IPR001962">
    <property type="entry name" value="Asn_synthase"/>
</dbReference>
<comment type="pathway">
    <text evidence="1">Amino-acid biosynthesis; L-asparagine biosynthesis; L-asparagine from L-aspartate (L-Gln route): step 1/1.</text>
</comment>
<organism evidence="5 6">
    <name type="scientific">Leptospira interrogans serovar Lora str. TE 1992</name>
    <dbReference type="NCBI Taxonomy" id="1193028"/>
    <lineage>
        <taxon>Bacteria</taxon>
        <taxon>Pseudomonadati</taxon>
        <taxon>Spirochaetota</taxon>
        <taxon>Spirochaetia</taxon>
        <taxon>Leptospirales</taxon>
        <taxon>Leptospiraceae</taxon>
        <taxon>Leptospira</taxon>
    </lineage>
</organism>
<dbReference type="InterPro" id="IPR051786">
    <property type="entry name" value="ASN_synthetase/amidase"/>
</dbReference>
<dbReference type="InterPro" id="IPR014729">
    <property type="entry name" value="Rossmann-like_a/b/a_fold"/>
</dbReference>
<comment type="catalytic activity">
    <reaction evidence="3">
        <text>L-aspartate + L-glutamine + ATP + H2O = L-asparagine + L-glutamate + AMP + diphosphate + H(+)</text>
        <dbReference type="Rhea" id="RHEA:12228"/>
        <dbReference type="ChEBI" id="CHEBI:15377"/>
        <dbReference type="ChEBI" id="CHEBI:15378"/>
        <dbReference type="ChEBI" id="CHEBI:29985"/>
        <dbReference type="ChEBI" id="CHEBI:29991"/>
        <dbReference type="ChEBI" id="CHEBI:30616"/>
        <dbReference type="ChEBI" id="CHEBI:33019"/>
        <dbReference type="ChEBI" id="CHEBI:58048"/>
        <dbReference type="ChEBI" id="CHEBI:58359"/>
        <dbReference type="ChEBI" id="CHEBI:456215"/>
        <dbReference type="EC" id="6.3.5.4"/>
    </reaction>
</comment>
<dbReference type="EMBL" id="AKWW02000064">
    <property type="protein sequence ID" value="EMF41014.1"/>
    <property type="molecule type" value="Genomic_DNA"/>
</dbReference>
<feature type="domain" description="Asparagine synthetase" evidence="4">
    <location>
        <begin position="2"/>
        <end position="345"/>
    </location>
</feature>
<comment type="caution">
    <text evidence="5">The sequence shown here is derived from an EMBL/GenBank/DDBJ whole genome shotgun (WGS) entry which is preliminary data.</text>
</comment>
<dbReference type="EC" id="6.3.5.4" evidence="2"/>
<proteinExistence type="predicted"/>
<dbReference type="PANTHER" id="PTHR43284:SF1">
    <property type="entry name" value="ASPARAGINE SYNTHETASE"/>
    <property type="match status" value="1"/>
</dbReference>
<dbReference type="Gene3D" id="3.40.50.620">
    <property type="entry name" value="HUPs"/>
    <property type="match status" value="1"/>
</dbReference>
<evidence type="ECO:0000313" key="6">
    <source>
        <dbReference type="Proteomes" id="UP000011754"/>
    </source>
</evidence>
<dbReference type="GO" id="GO:0006529">
    <property type="term" value="P:asparagine biosynthetic process"/>
    <property type="evidence" value="ECO:0007669"/>
    <property type="project" value="InterPro"/>
</dbReference>